<feature type="signal peptide" evidence="7">
    <location>
        <begin position="1"/>
        <end position="22"/>
    </location>
</feature>
<evidence type="ECO:0000256" key="2">
    <source>
        <dbReference type="ARBA" id="ARBA00005228"/>
    </source>
</evidence>
<dbReference type="SUPFAM" id="SSF50993">
    <property type="entry name" value="Peptidase/esterase 'gauge' domain"/>
    <property type="match status" value="1"/>
</dbReference>
<evidence type="ECO:0000259" key="9">
    <source>
        <dbReference type="Pfam" id="PF02897"/>
    </source>
</evidence>
<dbReference type="AlphaFoldDB" id="A0A4P9XJL6"/>
<dbReference type="InterPro" id="IPR002471">
    <property type="entry name" value="Pept_S9_AS"/>
</dbReference>
<evidence type="ECO:0000256" key="3">
    <source>
        <dbReference type="ARBA" id="ARBA00022670"/>
    </source>
</evidence>
<evidence type="ECO:0000256" key="5">
    <source>
        <dbReference type="ARBA" id="ARBA00022825"/>
    </source>
</evidence>
<evidence type="ECO:0000313" key="10">
    <source>
        <dbReference type="EMBL" id="RKP05955.1"/>
    </source>
</evidence>
<keyword evidence="3 6" id="KW-0645">Protease</keyword>
<dbReference type="Pfam" id="PF02897">
    <property type="entry name" value="Peptidase_S9_N"/>
    <property type="match status" value="1"/>
</dbReference>
<dbReference type="Gene3D" id="2.130.10.120">
    <property type="entry name" value="Prolyl oligopeptidase, N-terminal domain"/>
    <property type="match status" value="1"/>
</dbReference>
<comment type="similarity">
    <text evidence="2 6">Belongs to the peptidase S9A family.</text>
</comment>
<dbReference type="GO" id="GO:0004252">
    <property type="term" value="F:serine-type endopeptidase activity"/>
    <property type="evidence" value="ECO:0007669"/>
    <property type="project" value="UniProtKB-UniRule"/>
</dbReference>
<evidence type="ECO:0000259" key="8">
    <source>
        <dbReference type="Pfam" id="PF00326"/>
    </source>
</evidence>
<evidence type="ECO:0000313" key="11">
    <source>
        <dbReference type="Proteomes" id="UP000271241"/>
    </source>
</evidence>
<dbReference type="InterPro" id="IPR002470">
    <property type="entry name" value="Peptidase_S9A"/>
</dbReference>
<dbReference type="PANTHER" id="PTHR42881:SF2">
    <property type="entry name" value="PROLYL ENDOPEPTIDASE"/>
    <property type="match status" value="1"/>
</dbReference>
<proteinExistence type="inferred from homology"/>
<feature type="domain" description="Peptidase S9 prolyl oligopeptidase catalytic" evidence="8">
    <location>
        <begin position="533"/>
        <end position="744"/>
    </location>
</feature>
<sequence length="752" mass="84133">MPPRLLLLTVCLSLSNVLSANGRTVSDRGSFQSVSHSAKGVSAAHKAQWDYPPAYRNTSSVEVLYGREVADPYRWLENPDSEETKEFITAQNKLTASYTGQYKYRKEAKAALTNMHNYKRQSSPARHGEYYYITRNSGLQAQSVIYRDRSLSFEKQDVFFDPNQLSREGTAALATSSFSTTGRLFGYGTSYNGSDWMTLRVRCAVNFLQCRSGEDLADEVRWVKFSRMSWTSDERGFFYTRYPEPSTEQGGPGTDTGGNTNAMLYYHRIGTPQSEDQLILQDPEHPNYLFASDVTSDGRWLVVTVSRGGAINKLWVAPMNQDGSVPERVEFRSIVDDFSAAHGVIDSDDSLLYIMTNAGAPRYKIVTYDMNSPEAGFVDLVPQHATNVLKDAGIFADNRLYLHYLQDVKSILNIHVLPTGQKLRQLPTPVGSMSGFRYKRRNHELFFQMSSYLAPAITYRYDVSQDTVSEFHTTVVSGFNSNEFETKQVLVRSNDGTQIPMFITARKDIKLDGSNPALLYGYGGFSISLLPNFSSSWAFFLRHYNGVLAVANIRGGGEYGELWHGGGMLTQKQNSFDDFQSAAKYLSSQGYTRPARLTINGGSNGGLLVGASINQAPELFGCALADVGVMDMLRFHKFTIGHVWTAEYGNPDNEEDFEYLLDYSPLHNVRADRAYPAVLLTTNDHDDRVVPLHSYKLAAQLQYARRDNASPLMLRVGVNAGHGAGKPTEKLIEEWVNKFAFMALSLNLSWAL</sequence>
<keyword evidence="11" id="KW-1185">Reference proteome</keyword>
<dbReference type="PROSITE" id="PS00708">
    <property type="entry name" value="PRO_ENDOPEP_SER"/>
    <property type="match status" value="1"/>
</dbReference>
<dbReference type="FunFam" id="3.40.50.1820:FF:000005">
    <property type="entry name" value="Prolyl endopeptidase"/>
    <property type="match status" value="1"/>
</dbReference>
<evidence type="ECO:0000256" key="7">
    <source>
        <dbReference type="SAM" id="SignalP"/>
    </source>
</evidence>
<name>A0A4P9XJL6_9FUNG</name>
<feature type="chain" id="PRO_5020396441" description="Prolyl endopeptidase" evidence="7">
    <location>
        <begin position="23"/>
        <end position="752"/>
    </location>
</feature>
<dbReference type="FunFam" id="2.130.10.120:FF:000001">
    <property type="entry name" value="Prolyl endopeptidase"/>
    <property type="match status" value="1"/>
</dbReference>
<evidence type="ECO:0000256" key="6">
    <source>
        <dbReference type="RuleBase" id="RU368024"/>
    </source>
</evidence>
<keyword evidence="5 6" id="KW-0720">Serine protease</keyword>
<dbReference type="Pfam" id="PF00326">
    <property type="entry name" value="Peptidase_S9"/>
    <property type="match status" value="1"/>
</dbReference>
<evidence type="ECO:0000256" key="1">
    <source>
        <dbReference type="ARBA" id="ARBA00001070"/>
    </source>
</evidence>
<dbReference type="GO" id="GO:0006508">
    <property type="term" value="P:proteolysis"/>
    <property type="evidence" value="ECO:0007669"/>
    <property type="project" value="UniProtKB-KW"/>
</dbReference>
<evidence type="ECO:0000256" key="4">
    <source>
        <dbReference type="ARBA" id="ARBA00022801"/>
    </source>
</evidence>
<dbReference type="InterPro" id="IPR051167">
    <property type="entry name" value="Prolyl_oligopep/macrocyclase"/>
</dbReference>
<dbReference type="EC" id="3.4.21.-" evidence="6"/>
<dbReference type="GO" id="GO:0005829">
    <property type="term" value="C:cytosol"/>
    <property type="evidence" value="ECO:0007669"/>
    <property type="project" value="TreeGrafter"/>
</dbReference>
<dbReference type="InterPro" id="IPR001375">
    <property type="entry name" value="Peptidase_S9_cat"/>
</dbReference>
<comment type="catalytic activity">
    <reaction evidence="1">
        <text>Hydrolysis of Pro-|-Xaa &gt;&gt; Ala-|-Xaa in oligopeptides.</text>
        <dbReference type="EC" id="3.4.21.26"/>
    </reaction>
</comment>
<gene>
    <name evidence="10" type="ORF">THASP1DRAFT_32219</name>
</gene>
<dbReference type="Gene3D" id="3.40.50.1820">
    <property type="entry name" value="alpha/beta hydrolase"/>
    <property type="match status" value="1"/>
</dbReference>
<accession>A0A4P9XJL6</accession>
<dbReference type="Proteomes" id="UP000271241">
    <property type="component" value="Unassembled WGS sequence"/>
</dbReference>
<reference evidence="11" key="1">
    <citation type="journal article" date="2018" name="Nat. Microbiol.">
        <title>Leveraging single-cell genomics to expand the fungal tree of life.</title>
        <authorList>
            <person name="Ahrendt S.R."/>
            <person name="Quandt C.A."/>
            <person name="Ciobanu D."/>
            <person name="Clum A."/>
            <person name="Salamov A."/>
            <person name="Andreopoulos B."/>
            <person name="Cheng J.F."/>
            <person name="Woyke T."/>
            <person name="Pelin A."/>
            <person name="Henrissat B."/>
            <person name="Reynolds N.K."/>
            <person name="Benny G.L."/>
            <person name="Smith M.E."/>
            <person name="James T.Y."/>
            <person name="Grigoriev I.V."/>
        </authorList>
    </citation>
    <scope>NUCLEOTIDE SEQUENCE [LARGE SCALE GENOMIC DNA]</scope>
    <source>
        <strain evidence="11">RSA 1356</strain>
    </source>
</reference>
<feature type="domain" description="Peptidase S9A N-terminal" evidence="9">
    <location>
        <begin position="52"/>
        <end position="468"/>
    </location>
</feature>
<dbReference type="SUPFAM" id="SSF53474">
    <property type="entry name" value="alpha/beta-Hydrolases"/>
    <property type="match status" value="1"/>
</dbReference>
<dbReference type="OrthoDB" id="248387at2759"/>
<dbReference type="PRINTS" id="PR00862">
    <property type="entry name" value="PROLIGOPTASE"/>
</dbReference>
<keyword evidence="4 6" id="KW-0378">Hydrolase</keyword>
<protein>
    <recommendedName>
        <fullName evidence="6">Prolyl endopeptidase</fullName>
        <ecNumber evidence="6">3.4.21.-</ecNumber>
    </recommendedName>
</protein>
<keyword evidence="7" id="KW-0732">Signal</keyword>
<dbReference type="PANTHER" id="PTHR42881">
    <property type="entry name" value="PROLYL ENDOPEPTIDASE"/>
    <property type="match status" value="1"/>
</dbReference>
<organism evidence="10 11">
    <name type="scientific">Thamnocephalis sphaerospora</name>
    <dbReference type="NCBI Taxonomy" id="78915"/>
    <lineage>
        <taxon>Eukaryota</taxon>
        <taxon>Fungi</taxon>
        <taxon>Fungi incertae sedis</taxon>
        <taxon>Zoopagomycota</taxon>
        <taxon>Zoopagomycotina</taxon>
        <taxon>Zoopagomycetes</taxon>
        <taxon>Zoopagales</taxon>
        <taxon>Sigmoideomycetaceae</taxon>
        <taxon>Thamnocephalis</taxon>
    </lineage>
</organism>
<dbReference type="GO" id="GO:0070012">
    <property type="term" value="F:oligopeptidase activity"/>
    <property type="evidence" value="ECO:0007669"/>
    <property type="project" value="TreeGrafter"/>
</dbReference>
<dbReference type="InterPro" id="IPR029058">
    <property type="entry name" value="AB_hydrolase_fold"/>
</dbReference>
<dbReference type="EMBL" id="KZ992990">
    <property type="protein sequence ID" value="RKP05955.1"/>
    <property type="molecule type" value="Genomic_DNA"/>
</dbReference>
<dbReference type="InterPro" id="IPR023302">
    <property type="entry name" value="Pept_S9A_N"/>
</dbReference>